<dbReference type="Ensembl" id="ENSPNAT00000041484.1">
    <property type="protein sequence ID" value="ENSPNAP00000041422.1"/>
    <property type="gene ID" value="ENSPNAG00000011201.2"/>
</dbReference>
<dbReference type="Proteomes" id="UP001501920">
    <property type="component" value="Chromosome 12"/>
</dbReference>
<feature type="signal peptide" evidence="1">
    <location>
        <begin position="1"/>
        <end position="19"/>
    </location>
</feature>
<dbReference type="GeneTree" id="ENSGT00940000160560"/>
<evidence type="ECO:0008006" key="4">
    <source>
        <dbReference type="Google" id="ProtNLM"/>
    </source>
</evidence>
<evidence type="ECO:0000313" key="3">
    <source>
        <dbReference type="Proteomes" id="UP001501920"/>
    </source>
</evidence>
<feature type="chain" id="PRO_5043703326" description="G domain-containing protein" evidence="1">
    <location>
        <begin position="20"/>
        <end position="281"/>
    </location>
</feature>
<name>A0AAR2ITQ6_PYGNA</name>
<dbReference type="CDD" id="cd00882">
    <property type="entry name" value="Ras_like_GTPase"/>
    <property type="match status" value="1"/>
</dbReference>
<protein>
    <recommendedName>
        <fullName evidence="4">G domain-containing protein</fullName>
    </recommendedName>
</protein>
<keyword evidence="1" id="KW-0732">Signal</keyword>
<dbReference type="PANTHER" id="PTHR14241">
    <property type="entry name" value="INTERFERON-INDUCED PROTEIN 44"/>
    <property type="match status" value="1"/>
</dbReference>
<evidence type="ECO:0000313" key="2">
    <source>
        <dbReference type="Ensembl" id="ENSPNAP00000041422.1"/>
    </source>
</evidence>
<sequence length="281" mass="31806">MYCIFFFFLLACFPLCVYSDSDSDSVFLSEKQELLKELEHLKPRLEPLRILVQGPVGAGKSCFINTVQRVLLGRNVSIALESSTTMKKHGGGYYPFVFNDIMGLETKGEGIQIEDIKVLEGHVLEGYKFNPRGPIAKDDKRYNPRPSPGDRIHCLVNIVPADAISRLDDSVIDKMRTIRKKASEWSIPQVIVLTKVDNACEIVSQDLRKLYHSKKVKDKVTSVSHKLGIPLNNIYPMKNYHAEITEDTNVDVLILMALRDIVNFANDYVESMYESSDCIQS</sequence>
<dbReference type="PANTHER" id="PTHR14241:SF1">
    <property type="entry name" value="INTERFERON-INDUCED PROTEIN 44-RELATED"/>
    <property type="match status" value="1"/>
</dbReference>
<organism evidence="2 3">
    <name type="scientific">Pygocentrus nattereri</name>
    <name type="common">Red-bellied piranha</name>
    <dbReference type="NCBI Taxonomy" id="42514"/>
    <lineage>
        <taxon>Eukaryota</taxon>
        <taxon>Metazoa</taxon>
        <taxon>Chordata</taxon>
        <taxon>Craniata</taxon>
        <taxon>Vertebrata</taxon>
        <taxon>Euteleostomi</taxon>
        <taxon>Actinopterygii</taxon>
        <taxon>Neopterygii</taxon>
        <taxon>Teleostei</taxon>
        <taxon>Ostariophysi</taxon>
        <taxon>Characiformes</taxon>
        <taxon>Characoidei</taxon>
        <taxon>Pygocentrus</taxon>
    </lineage>
</organism>
<accession>A0AAR2ITQ6</accession>
<dbReference type="AlphaFoldDB" id="A0AAR2ITQ6"/>
<reference evidence="2" key="2">
    <citation type="submission" date="2025-08" db="UniProtKB">
        <authorList>
            <consortium name="Ensembl"/>
        </authorList>
    </citation>
    <scope>IDENTIFICATION</scope>
</reference>
<keyword evidence="3" id="KW-1185">Reference proteome</keyword>
<dbReference type="SUPFAM" id="SSF52540">
    <property type="entry name" value="P-loop containing nucleoside triphosphate hydrolases"/>
    <property type="match status" value="1"/>
</dbReference>
<dbReference type="Gene3D" id="3.40.50.300">
    <property type="entry name" value="P-loop containing nucleotide triphosphate hydrolases"/>
    <property type="match status" value="1"/>
</dbReference>
<reference evidence="2 3" key="1">
    <citation type="submission" date="2020-10" db="EMBL/GenBank/DDBJ databases">
        <title>Pygocentrus nattereri (red-bellied piranha) genome, fPygNat1, primary haplotype.</title>
        <authorList>
            <person name="Myers G."/>
            <person name="Meyer A."/>
            <person name="Karagic N."/>
            <person name="Pippel M."/>
            <person name="Winkler S."/>
            <person name="Tracey A."/>
            <person name="Wood J."/>
            <person name="Formenti G."/>
            <person name="Howe K."/>
            <person name="Fedrigo O."/>
            <person name="Jarvis E.D."/>
        </authorList>
    </citation>
    <scope>NUCLEOTIDE SEQUENCE [LARGE SCALE GENOMIC DNA]</scope>
</reference>
<evidence type="ECO:0000256" key="1">
    <source>
        <dbReference type="SAM" id="SignalP"/>
    </source>
</evidence>
<proteinExistence type="predicted"/>
<dbReference type="GO" id="GO:0006955">
    <property type="term" value="P:immune response"/>
    <property type="evidence" value="ECO:0007669"/>
    <property type="project" value="TreeGrafter"/>
</dbReference>
<dbReference type="InterPro" id="IPR027417">
    <property type="entry name" value="P-loop_NTPase"/>
</dbReference>
<reference evidence="2" key="3">
    <citation type="submission" date="2025-09" db="UniProtKB">
        <authorList>
            <consortium name="Ensembl"/>
        </authorList>
    </citation>
    <scope>IDENTIFICATION</scope>
</reference>